<dbReference type="EMBL" id="BQNB010018926">
    <property type="protein sequence ID" value="GJT79730.1"/>
    <property type="molecule type" value="Genomic_DNA"/>
</dbReference>
<name>A0ABQ5GVR6_9ASTR</name>
<organism evidence="1 2">
    <name type="scientific">Tanacetum coccineum</name>
    <dbReference type="NCBI Taxonomy" id="301880"/>
    <lineage>
        <taxon>Eukaryota</taxon>
        <taxon>Viridiplantae</taxon>
        <taxon>Streptophyta</taxon>
        <taxon>Embryophyta</taxon>
        <taxon>Tracheophyta</taxon>
        <taxon>Spermatophyta</taxon>
        <taxon>Magnoliopsida</taxon>
        <taxon>eudicotyledons</taxon>
        <taxon>Gunneridae</taxon>
        <taxon>Pentapetalae</taxon>
        <taxon>asterids</taxon>
        <taxon>campanulids</taxon>
        <taxon>Asterales</taxon>
        <taxon>Asteraceae</taxon>
        <taxon>Asteroideae</taxon>
        <taxon>Anthemideae</taxon>
        <taxon>Anthemidinae</taxon>
        <taxon>Tanacetum</taxon>
    </lineage>
</organism>
<keyword evidence="2" id="KW-1185">Reference proteome</keyword>
<reference evidence="1" key="1">
    <citation type="journal article" date="2022" name="Int. J. Mol. Sci.">
        <title>Draft Genome of Tanacetum Coccineum: Genomic Comparison of Closely Related Tanacetum-Family Plants.</title>
        <authorList>
            <person name="Yamashiro T."/>
            <person name="Shiraishi A."/>
            <person name="Nakayama K."/>
            <person name="Satake H."/>
        </authorList>
    </citation>
    <scope>NUCLEOTIDE SEQUENCE</scope>
</reference>
<sequence length="167" mass="18334">MSNSDDESDSGDLTTDVVEDISGDSTRKLQISHRDFKALKISHNFLIKEAHDGLSEETCQSWMYRISISILLDQLKYGGSSQARDSVNKNKALSTLLGTVVVIFGASLEVGGVGSGVVCGVGVVCLGITDTIVSWTVSPTNKNTSKERLRTDYHSPHDEKDWRLMRR</sequence>
<gene>
    <name evidence="1" type="ORF">Tco_1054072</name>
</gene>
<dbReference type="Proteomes" id="UP001151760">
    <property type="component" value="Unassembled WGS sequence"/>
</dbReference>
<accession>A0ABQ5GVR6</accession>
<evidence type="ECO:0000313" key="1">
    <source>
        <dbReference type="EMBL" id="GJT79730.1"/>
    </source>
</evidence>
<protein>
    <submittedName>
        <fullName evidence="1">Uncharacterized protein</fullName>
    </submittedName>
</protein>
<comment type="caution">
    <text evidence="1">The sequence shown here is derived from an EMBL/GenBank/DDBJ whole genome shotgun (WGS) entry which is preliminary data.</text>
</comment>
<evidence type="ECO:0000313" key="2">
    <source>
        <dbReference type="Proteomes" id="UP001151760"/>
    </source>
</evidence>
<reference evidence="1" key="2">
    <citation type="submission" date="2022-01" db="EMBL/GenBank/DDBJ databases">
        <authorList>
            <person name="Yamashiro T."/>
            <person name="Shiraishi A."/>
            <person name="Satake H."/>
            <person name="Nakayama K."/>
        </authorList>
    </citation>
    <scope>NUCLEOTIDE SEQUENCE</scope>
</reference>
<proteinExistence type="predicted"/>